<protein>
    <submittedName>
        <fullName evidence="2">Uncharacterized protein</fullName>
    </submittedName>
</protein>
<evidence type="ECO:0000313" key="3">
    <source>
        <dbReference type="Proteomes" id="UP000005439"/>
    </source>
</evidence>
<evidence type="ECO:0000256" key="1">
    <source>
        <dbReference type="SAM" id="Phobius"/>
    </source>
</evidence>
<dbReference type="AlphaFoldDB" id="G8TZ01"/>
<reference evidence="3" key="1">
    <citation type="submission" date="2011-12" db="EMBL/GenBank/DDBJ databases">
        <title>The complete genome of chromosome of Sulfobacillus acidophilus DSM 10332.</title>
        <authorList>
            <person name="Lucas S."/>
            <person name="Han J."/>
            <person name="Lapidus A."/>
            <person name="Bruce D."/>
            <person name="Goodwin L."/>
            <person name="Pitluck S."/>
            <person name="Peters L."/>
            <person name="Kyrpides N."/>
            <person name="Mavromatis K."/>
            <person name="Ivanova N."/>
            <person name="Mikhailova N."/>
            <person name="Chertkov O."/>
            <person name="Saunders E."/>
            <person name="Detter J.C."/>
            <person name="Tapia R."/>
            <person name="Han C."/>
            <person name="Land M."/>
            <person name="Hauser L."/>
            <person name="Markowitz V."/>
            <person name="Cheng J.-F."/>
            <person name="Hugenholtz P."/>
            <person name="Woyke T."/>
            <person name="Wu D."/>
            <person name="Pukall R."/>
            <person name="Gehrich-Schroeter G."/>
            <person name="Schneider S."/>
            <person name="Klenk H.-P."/>
            <person name="Eisen J.A."/>
        </authorList>
    </citation>
    <scope>NUCLEOTIDE SEQUENCE [LARGE SCALE GENOMIC DNA]</scope>
    <source>
        <strain evidence="3">ATCC 700253 / DSM 10332 / NAL</strain>
    </source>
</reference>
<keyword evidence="1" id="KW-0812">Transmembrane</keyword>
<dbReference type="EMBL" id="CP003179">
    <property type="protein sequence ID" value="AEW05180.1"/>
    <property type="molecule type" value="Genomic_DNA"/>
</dbReference>
<dbReference type="PATRIC" id="fig|679936.5.peg.1753"/>
<name>G8TZ01_SULAD</name>
<dbReference type="KEGG" id="sap:Sulac_1684"/>
<dbReference type="Proteomes" id="UP000005439">
    <property type="component" value="Chromosome"/>
</dbReference>
<keyword evidence="1" id="KW-1133">Transmembrane helix</keyword>
<dbReference type="HOGENOM" id="CLU_2792459_0_0_9"/>
<dbReference type="STRING" id="679936.Sulac_1684"/>
<keyword evidence="1" id="KW-0472">Membrane</keyword>
<organism evidence="2 3">
    <name type="scientific">Sulfobacillus acidophilus (strain ATCC 700253 / DSM 10332 / NAL)</name>
    <dbReference type="NCBI Taxonomy" id="679936"/>
    <lineage>
        <taxon>Bacteria</taxon>
        <taxon>Bacillati</taxon>
        <taxon>Bacillota</taxon>
        <taxon>Clostridia</taxon>
        <taxon>Eubacteriales</taxon>
        <taxon>Clostridiales Family XVII. Incertae Sedis</taxon>
        <taxon>Sulfobacillus</taxon>
    </lineage>
</organism>
<accession>G8TZ01</accession>
<reference evidence="2 3" key="2">
    <citation type="journal article" date="2012" name="Stand. Genomic Sci.">
        <title>Complete genome sequence of the moderately thermophilic mineral-sulfide-oxidizing firmicute Sulfobacillus acidophilus type strain (NAL(T)).</title>
        <authorList>
            <person name="Anderson I."/>
            <person name="Chertkov O."/>
            <person name="Chen A."/>
            <person name="Saunders E."/>
            <person name="Lapidus A."/>
            <person name="Nolan M."/>
            <person name="Lucas S."/>
            <person name="Hammon N."/>
            <person name="Deshpande S."/>
            <person name="Cheng J.F."/>
            <person name="Han C."/>
            <person name="Tapia R."/>
            <person name="Goodwin L.A."/>
            <person name="Pitluck S."/>
            <person name="Liolios K."/>
            <person name="Pagani I."/>
            <person name="Ivanova N."/>
            <person name="Mikhailova N."/>
            <person name="Pati A."/>
            <person name="Palaniappan K."/>
            <person name="Land M."/>
            <person name="Pan C."/>
            <person name="Rohde M."/>
            <person name="Pukall R."/>
            <person name="Goker M."/>
            <person name="Detter J.C."/>
            <person name="Woyke T."/>
            <person name="Bristow J."/>
            <person name="Eisen J.A."/>
            <person name="Markowitz V."/>
            <person name="Hugenholtz P."/>
            <person name="Kyrpides N.C."/>
            <person name="Klenk H.P."/>
            <person name="Mavromatis K."/>
        </authorList>
    </citation>
    <scope>NUCLEOTIDE SEQUENCE [LARGE SCALE GENOMIC DNA]</scope>
    <source>
        <strain evidence="3">ATCC 700253 / DSM 10332 / NAL</strain>
    </source>
</reference>
<sequence>MGGFFPSFPFYIPHSEGIAHWFDIFWWSFQLIVMGGLLLALRKLAIGADRERNNGSAQQSSPQSGGPA</sequence>
<gene>
    <name evidence="2" type="ordered locus">Sulac_1684</name>
</gene>
<evidence type="ECO:0000313" key="2">
    <source>
        <dbReference type="EMBL" id="AEW05180.1"/>
    </source>
</evidence>
<feature type="transmembrane region" description="Helical" evidence="1">
    <location>
        <begin position="24"/>
        <end position="41"/>
    </location>
</feature>
<keyword evidence="3" id="KW-1185">Reference proteome</keyword>
<proteinExistence type="predicted"/>